<keyword evidence="3 6" id="KW-0812">Transmembrane</keyword>
<feature type="transmembrane region" description="Helical" evidence="6">
    <location>
        <begin position="423"/>
        <end position="443"/>
    </location>
</feature>
<dbReference type="PANTHER" id="PTHR22950">
    <property type="entry name" value="AMINO ACID TRANSPORTER"/>
    <property type="match status" value="1"/>
</dbReference>
<sequence length="474" mass="51162">MFGSKEKHSSEKEYSYAQDVEIAPAVNREGDDLVYDAVFGEISDNGPNYRGVGSVGSWVLITKANIGLGILGIPSVFMTVGLVPGILIILGLQSVIAYCGAQIGPFKSRHPEVYGIADAAYILGGRVWKEIFFVVFWINMVMVFSTCIVSISTAINAISVHAACTAIWMVVAYVFGMMLGSIRTLGKITWIGWAGLVSLVASVLIVTIAVGVQDRPAAAPPTGPWDKDIKIFAHASFQQVMGAISTVLFSYGAVPCNFSIISEMRDHRVYVKSMSYSIFFLTAAYLIIGCVVYHFCGQYVSSPALGSAGPLLKKVSYGIALPALIASLTLFAHIPAKHIFVRILSGSPHLTSNTPTHWITWELCIFAGSTLGYILASAVPTFGAIIGLIGSVVVPLTAICPYPVMWWHDNFRFKASHERTAKLWIALVLNFFILLIGLFIWVAGTWAAVKDIIAASATTGPWTCKDNSGSVKED</sequence>
<proteinExistence type="inferred from homology"/>
<keyword evidence="5 6" id="KW-0472">Membrane</keyword>
<feature type="transmembrane region" description="Helical" evidence="6">
    <location>
        <begin position="275"/>
        <end position="295"/>
    </location>
</feature>
<feature type="transmembrane region" description="Helical" evidence="6">
    <location>
        <begin position="76"/>
        <end position="99"/>
    </location>
</feature>
<evidence type="ECO:0000256" key="6">
    <source>
        <dbReference type="SAM" id="Phobius"/>
    </source>
</evidence>
<dbReference type="AlphaFoldDB" id="A0AAF0YFQ8"/>
<protein>
    <submittedName>
        <fullName evidence="8">N amino acid transport system protein</fullName>
    </submittedName>
</protein>
<comment type="subcellular location">
    <subcellularLocation>
        <location evidence="1">Membrane</location>
        <topology evidence="1">Multi-pass membrane protein</topology>
    </subcellularLocation>
</comment>
<feature type="transmembrane region" description="Helical" evidence="6">
    <location>
        <begin position="357"/>
        <end position="376"/>
    </location>
</feature>
<dbReference type="Proteomes" id="UP000827549">
    <property type="component" value="Chromosome 4"/>
</dbReference>
<reference evidence="8" key="1">
    <citation type="submission" date="2023-10" db="EMBL/GenBank/DDBJ databases">
        <authorList>
            <person name="Noh H."/>
        </authorList>
    </citation>
    <scope>NUCLEOTIDE SEQUENCE</scope>
    <source>
        <strain evidence="8">DUCC4014</strain>
    </source>
</reference>
<feature type="transmembrane region" description="Helical" evidence="6">
    <location>
        <begin position="315"/>
        <end position="336"/>
    </location>
</feature>
<organism evidence="8 9">
    <name type="scientific">Vanrija pseudolonga</name>
    <dbReference type="NCBI Taxonomy" id="143232"/>
    <lineage>
        <taxon>Eukaryota</taxon>
        <taxon>Fungi</taxon>
        <taxon>Dikarya</taxon>
        <taxon>Basidiomycota</taxon>
        <taxon>Agaricomycotina</taxon>
        <taxon>Tremellomycetes</taxon>
        <taxon>Trichosporonales</taxon>
        <taxon>Trichosporonaceae</taxon>
        <taxon>Vanrija</taxon>
    </lineage>
</organism>
<dbReference type="PANTHER" id="PTHR22950:SF683">
    <property type="entry name" value="AMINO ACID TRANSPORTER (EUROFUNG)"/>
    <property type="match status" value="1"/>
</dbReference>
<feature type="transmembrane region" description="Helical" evidence="6">
    <location>
        <begin position="157"/>
        <end position="176"/>
    </location>
</feature>
<evidence type="ECO:0000256" key="3">
    <source>
        <dbReference type="ARBA" id="ARBA00022692"/>
    </source>
</evidence>
<feature type="transmembrane region" description="Helical" evidence="6">
    <location>
        <begin position="131"/>
        <end position="151"/>
    </location>
</feature>
<feature type="domain" description="Amino acid transporter transmembrane" evidence="7">
    <location>
        <begin position="57"/>
        <end position="449"/>
    </location>
</feature>
<dbReference type="Pfam" id="PF01490">
    <property type="entry name" value="Aa_trans"/>
    <property type="match status" value="1"/>
</dbReference>
<keyword evidence="4 6" id="KW-1133">Transmembrane helix</keyword>
<dbReference type="EMBL" id="CP086717">
    <property type="protein sequence ID" value="WOO82989.1"/>
    <property type="molecule type" value="Genomic_DNA"/>
</dbReference>
<dbReference type="RefSeq" id="XP_062629021.1">
    <property type="nucleotide sequence ID" value="XM_062773037.1"/>
</dbReference>
<feature type="transmembrane region" description="Helical" evidence="6">
    <location>
        <begin position="188"/>
        <end position="211"/>
    </location>
</feature>
<comment type="similarity">
    <text evidence="2">Belongs to the amino acid/polyamine transporter 2 family.</text>
</comment>
<name>A0AAF0YFQ8_9TREE</name>
<evidence type="ECO:0000256" key="1">
    <source>
        <dbReference type="ARBA" id="ARBA00004141"/>
    </source>
</evidence>
<dbReference type="InterPro" id="IPR013057">
    <property type="entry name" value="AA_transpt_TM"/>
</dbReference>
<keyword evidence="9" id="KW-1185">Reference proteome</keyword>
<dbReference type="GO" id="GO:0015179">
    <property type="term" value="F:L-amino acid transmembrane transporter activity"/>
    <property type="evidence" value="ECO:0007669"/>
    <property type="project" value="TreeGrafter"/>
</dbReference>
<accession>A0AAF0YFQ8</accession>
<evidence type="ECO:0000256" key="5">
    <source>
        <dbReference type="ARBA" id="ARBA00023136"/>
    </source>
</evidence>
<gene>
    <name evidence="8" type="primary">mtr_19</name>
    <name evidence="8" type="ORF">LOC62_04G006467</name>
</gene>
<evidence type="ECO:0000313" key="8">
    <source>
        <dbReference type="EMBL" id="WOO82989.1"/>
    </source>
</evidence>
<dbReference type="GeneID" id="87809689"/>
<evidence type="ECO:0000256" key="4">
    <source>
        <dbReference type="ARBA" id="ARBA00022989"/>
    </source>
</evidence>
<evidence type="ECO:0000256" key="2">
    <source>
        <dbReference type="ARBA" id="ARBA00008066"/>
    </source>
</evidence>
<feature type="transmembrane region" description="Helical" evidence="6">
    <location>
        <begin position="382"/>
        <end position="402"/>
    </location>
</feature>
<evidence type="ECO:0000259" key="7">
    <source>
        <dbReference type="Pfam" id="PF01490"/>
    </source>
</evidence>
<evidence type="ECO:0000313" key="9">
    <source>
        <dbReference type="Proteomes" id="UP000827549"/>
    </source>
</evidence>
<dbReference type="GO" id="GO:0016020">
    <property type="term" value="C:membrane"/>
    <property type="evidence" value="ECO:0007669"/>
    <property type="project" value="UniProtKB-SubCell"/>
</dbReference>
<feature type="transmembrane region" description="Helical" evidence="6">
    <location>
        <begin position="231"/>
        <end position="254"/>
    </location>
</feature>